<dbReference type="EMBL" id="JAPNNL010000002">
    <property type="protein sequence ID" value="MDA0631901.1"/>
    <property type="molecule type" value="Genomic_DNA"/>
</dbReference>
<dbReference type="InterPro" id="IPR002941">
    <property type="entry name" value="DNA_methylase_N4/N6"/>
</dbReference>
<organism evidence="11 12">
    <name type="scientific">Nonomuraea corallina</name>
    <dbReference type="NCBI Taxonomy" id="2989783"/>
    <lineage>
        <taxon>Bacteria</taxon>
        <taxon>Bacillati</taxon>
        <taxon>Actinomycetota</taxon>
        <taxon>Actinomycetes</taxon>
        <taxon>Streptosporangiales</taxon>
        <taxon>Streptosporangiaceae</taxon>
        <taxon>Nonomuraea</taxon>
    </lineage>
</organism>
<gene>
    <name evidence="11" type="ORF">OUY22_00605</name>
</gene>
<keyword evidence="6" id="KW-0238">DNA-binding</keyword>
<comment type="similarity">
    <text evidence="1">Belongs to the N(4)/N(6)-methyltransferase family. N(4) subfamily.</text>
</comment>
<proteinExistence type="inferred from homology"/>
<keyword evidence="2" id="KW-0489">Methyltransferase</keyword>
<reference evidence="11" key="1">
    <citation type="submission" date="2022-11" db="EMBL/GenBank/DDBJ databases">
        <title>Nonomuraea corallina sp. nov., a new species of the genus Nonomuraea isolated from sea side sediment in Thai sea.</title>
        <authorList>
            <person name="Ngamcharungchit C."/>
            <person name="Matsumoto A."/>
            <person name="Suriyachadkun C."/>
            <person name="Panbangred W."/>
            <person name="Inahashi Y."/>
            <person name="Intra B."/>
        </authorList>
    </citation>
    <scope>NUCLEOTIDE SEQUENCE</scope>
    <source>
        <strain evidence="11">MCN248</strain>
    </source>
</reference>
<dbReference type="EC" id="2.1.1.-" evidence="8"/>
<evidence type="ECO:0000313" key="11">
    <source>
        <dbReference type="EMBL" id="MDA0631901.1"/>
    </source>
</evidence>
<accession>A0ABT4S4M3</accession>
<keyword evidence="12" id="KW-1185">Reference proteome</keyword>
<evidence type="ECO:0000256" key="1">
    <source>
        <dbReference type="ARBA" id="ARBA00010203"/>
    </source>
</evidence>
<evidence type="ECO:0000256" key="6">
    <source>
        <dbReference type="ARBA" id="ARBA00023125"/>
    </source>
</evidence>
<dbReference type="Proteomes" id="UP001144036">
    <property type="component" value="Unassembled WGS sequence"/>
</dbReference>
<dbReference type="SUPFAM" id="SSF53335">
    <property type="entry name" value="S-adenosyl-L-methionine-dependent methyltransferases"/>
    <property type="match status" value="1"/>
</dbReference>
<protein>
    <recommendedName>
        <fullName evidence="8">Methyltransferase</fullName>
        <ecNumber evidence="8">2.1.1.-</ecNumber>
    </recommendedName>
</protein>
<name>A0ABT4S4M3_9ACTN</name>
<dbReference type="InterPro" id="IPR001091">
    <property type="entry name" value="RM_Methyltransferase"/>
</dbReference>
<evidence type="ECO:0000259" key="10">
    <source>
        <dbReference type="Pfam" id="PF01555"/>
    </source>
</evidence>
<evidence type="ECO:0000256" key="2">
    <source>
        <dbReference type="ARBA" id="ARBA00022603"/>
    </source>
</evidence>
<dbReference type="PROSITE" id="PS00093">
    <property type="entry name" value="N4_MTASE"/>
    <property type="match status" value="1"/>
</dbReference>
<feature type="region of interest" description="Disordered" evidence="9">
    <location>
        <begin position="1"/>
        <end position="48"/>
    </location>
</feature>
<sequence length="360" mass="40211">MGQIEATGGASASDVPEHVQLAPTGPIPPGRASMKDGRLKDTPANRALNPEVASPEVFSSDALTKDAYYTDEKSIIIHSEVRAGLQRLIDAGIKVNCIVTSPPYYGQRDYKVDGQLGQEEHPQQFIDNLVEIFQLCWEILSDEGSLWINIGDTYWSGKGAHKSGEAKQQARRFGMRPQDRPGDGRWARPKQLLLIPHRLTIALQDRGWLVRNDNVWIKPNPVPDQVRDRCSISHEYVFHLTKSRWYYFDRTPVGRITTTKKGEQKILPPLDTWSLPTSKRNGSQHRATFSEELVRIPILGSTPPGGVVLDPFNGSGTSTYVAKKFGFRSIGIDLHEGYCEEAAGRLKELDAQLALEEDIE</sequence>
<keyword evidence="3" id="KW-0808">Transferase</keyword>
<comment type="caution">
    <text evidence="11">The sequence shown here is derived from an EMBL/GenBank/DDBJ whole genome shotgun (WGS) entry which is preliminary data.</text>
</comment>
<feature type="compositionally biased region" description="Basic and acidic residues" evidence="9">
    <location>
        <begin position="33"/>
        <end position="43"/>
    </location>
</feature>
<keyword evidence="4" id="KW-0949">S-adenosyl-L-methionine</keyword>
<evidence type="ECO:0000256" key="8">
    <source>
        <dbReference type="RuleBase" id="RU362026"/>
    </source>
</evidence>
<evidence type="ECO:0000313" key="12">
    <source>
        <dbReference type="Proteomes" id="UP001144036"/>
    </source>
</evidence>
<dbReference type="PRINTS" id="PR00508">
    <property type="entry name" value="S21N4MTFRASE"/>
</dbReference>
<dbReference type="InterPro" id="IPR029063">
    <property type="entry name" value="SAM-dependent_MTases_sf"/>
</dbReference>
<dbReference type="InterPro" id="IPR017985">
    <property type="entry name" value="MeTrfase_CN4_CS"/>
</dbReference>
<evidence type="ECO:0000256" key="3">
    <source>
        <dbReference type="ARBA" id="ARBA00022679"/>
    </source>
</evidence>
<dbReference type="RefSeq" id="WP_270152619.1">
    <property type="nucleotide sequence ID" value="NZ_JAPNNL010000002.1"/>
</dbReference>
<feature type="domain" description="DNA methylase N-4/N-6" evidence="10">
    <location>
        <begin position="95"/>
        <end position="342"/>
    </location>
</feature>
<evidence type="ECO:0000256" key="4">
    <source>
        <dbReference type="ARBA" id="ARBA00022691"/>
    </source>
</evidence>
<evidence type="ECO:0000256" key="9">
    <source>
        <dbReference type="SAM" id="MobiDB-lite"/>
    </source>
</evidence>
<evidence type="ECO:0000256" key="7">
    <source>
        <dbReference type="ARBA" id="ARBA00049120"/>
    </source>
</evidence>
<comment type="catalytic activity">
    <reaction evidence="7">
        <text>a 2'-deoxycytidine in DNA + S-adenosyl-L-methionine = an N(4)-methyl-2'-deoxycytidine in DNA + S-adenosyl-L-homocysteine + H(+)</text>
        <dbReference type="Rhea" id="RHEA:16857"/>
        <dbReference type="Rhea" id="RHEA-COMP:11369"/>
        <dbReference type="Rhea" id="RHEA-COMP:13674"/>
        <dbReference type="ChEBI" id="CHEBI:15378"/>
        <dbReference type="ChEBI" id="CHEBI:57856"/>
        <dbReference type="ChEBI" id="CHEBI:59789"/>
        <dbReference type="ChEBI" id="CHEBI:85452"/>
        <dbReference type="ChEBI" id="CHEBI:137933"/>
        <dbReference type="EC" id="2.1.1.113"/>
    </reaction>
</comment>
<evidence type="ECO:0000256" key="5">
    <source>
        <dbReference type="ARBA" id="ARBA00022747"/>
    </source>
</evidence>
<keyword evidence="5" id="KW-0680">Restriction system</keyword>
<dbReference type="Gene3D" id="3.40.50.150">
    <property type="entry name" value="Vaccinia Virus protein VP39"/>
    <property type="match status" value="1"/>
</dbReference>
<dbReference type="Pfam" id="PF01555">
    <property type="entry name" value="N6_N4_Mtase"/>
    <property type="match status" value="1"/>
</dbReference>